<organism evidence="7 8">
    <name type="scientific">Deinococcus arenicola</name>
    <dbReference type="NCBI Taxonomy" id="2994950"/>
    <lineage>
        <taxon>Bacteria</taxon>
        <taxon>Thermotogati</taxon>
        <taxon>Deinococcota</taxon>
        <taxon>Deinococci</taxon>
        <taxon>Deinococcales</taxon>
        <taxon>Deinococcaceae</taxon>
        <taxon>Deinococcus</taxon>
    </lineage>
</organism>
<comment type="function">
    <text evidence="2 6">Converts N-acetylmannosamine-6-phosphate (ManNAc-6-P) to N-acetylglucosamine-6-phosphate (GlcNAc-6-P).</text>
</comment>
<dbReference type="EMBL" id="JAPMIV010000008">
    <property type="protein sequence ID" value="MDV6374223.1"/>
    <property type="molecule type" value="Genomic_DNA"/>
</dbReference>
<dbReference type="CDD" id="cd04729">
    <property type="entry name" value="NanE"/>
    <property type="match status" value="1"/>
</dbReference>
<dbReference type="RefSeq" id="WP_317639541.1">
    <property type="nucleotide sequence ID" value="NZ_JAPMIV010000008.1"/>
</dbReference>
<proteinExistence type="inferred from homology"/>
<evidence type="ECO:0000313" key="8">
    <source>
        <dbReference type="Proteomes" id="UP001276150"/>
    </source>
</evidence>
<evidence type="ECO:0000256" key="3">
    <source>
        <dbReference type="ARBA" id="ARBA00005081"/>
    </source>
</evidence>
<evidence type="ECO:0000313" key="7">
    <source>
        <dbReference type="EMBL" id="MDV6374223.1"/>
    </source>
</evidence>
<dbReference type="InterPro" id="IPR011060">
    <property type="entry name" value="RibuloseP-bd_barrel"/>
</dbReference>
<dbReference type="PANTHER" id="PTHR36204">
    <property type="entry name" value="N-ACETYLMANNOSAMINE-6-PHOSPHATE 2-EPIMERASE-RELATED"/>
    <property type="match status" value="1"/>
</dbReference>
<comment type="pathway">
    <text evidence="3 6">Amino-sugar metabolism; N-acetylneuraminate degradation; D-fructose 6-phosphate from N-acetylneuraminate: step 3/5.</text>
</comment>
<dbReference type="NCBIfam" id="NF002231">
    <property type="entry name" value="PRK01130.1"/>
    <property type="match status" value="1"/>
</dbReference>
<name>A0ABU4DP63_9DEIO</name>
<accession>A0ABU4DP63</accession>
<dbReference type="EC" id="5.1.3.9" evidence="6"/>
<reference evidence="7 8" key="1">
    <citation type="submission" date="2022-11" db="EMBL/GenBank/DDBJ databases">
        <title>Deinococcus ZS9-10, Low Temperature and Draught-tolerating, UV-resistant Bacteria from Continental Antarctica.</title>
        <authorList>
            <person name="Cheng L."/>
        </authorList>
    </citation>
    <scope>NUCLEOTIDE SEQUENCE [LARGE SCALE GENOMIC DNA]</scope>
    <source>
        <strain evidence="7 8">ZS9-10</strain>
    </source>
</reference>
<evidence type="ECO:0000256" key="5">
    <source>
        <dbReference type="ARBA" id="ARBA00023277"/>
    </source>
</evidence>
<dbReference type="PANTHER" id="PTHR36204:SF1">
    <property type="entry name" value="N-ACETYLMANNOSAMINE-6-PHOSPHATE 2-EPIMERASE-RELATED"/>
    <property type="match status" value="1"/>
</dbReference>
<dbReference type="SUPFAM" id="SSF51366">
    <property type="entry name" value="Ribulose-phoshate binding barrel"/>
    <property type="match status" value="1"/>
</dbReference>
<protein>
    <recommendedName>
        <fullName evidence="6">Putative N-acetylmannosamine-6-phosphate 2-epimerase</fullName>
        <ecNumber evidence="6">5.1.3.9</ecNumber>
    </recommendedName>
    <alternativeName>
        <fullName evidence="6">ManNAc-6-P epimerase</fullName>
    </alternativeName>
</protein>
<comment type="caution">
    <text evidence="7">The sequence shown here is derived from an EMBL/GenBank/DDBJ whole genome shotgun (WGS) entry which is preliminary data.</text>
</comment>
<gene>
    <name evidence="6" type="primary">nanE</name>
    <name evidence="7" type="ORF">ORD21_06405</name>
</gene>
<evidence type="ECO:0000256" key="2">
    <source>
        <dbReference type="ARBA" id="ARBA00002147"/>
    </source>
</evidence>
<dbReference type="Pfam" id="PF04131">
    <property type="entry name" value="NanE"/>
    <property type="match status" value="1"/>
</dbReference>
<dbReference type="InterPro" id="IPR013785">
    <property type="entry name" value="Aldolase_TIM"/>
</dbReference>
<dbReference type="Gene3D" id="3.20.20.70">
    <property type="entry name" value="Aldolase class I"/>
    <property type="match status" value="1"/>
</dbReference>
<evidence type="ECO:0000256" key="1">
    <source>
        <dbReference type="ARBA" id="ARBA00000056"/>
    </source>
</evidence>
<keyword evidence="5 6" id="KW-0119">Carbohydrate metabolism</keyword>
<keyword evidence="8" id="KW-1185">Reference proteome</keyword>
<sequence>MSLLQHLRGQLIVSCQASVGSPFRDTAMICAFAQAAMINGAAGLRLEGLTDVQAVREQQSAPIIGIIKHSGREVFITPDLEDVRGLAAAGADIVAFDGTERTRPVSVADLITACHDVGAVAMADISTAAEGLAAWQAGADFVGTTLSGYTPYTQRGAEVWEGPDLALIRELSDAGVRVVAEGHIRTPAQARAALEAGAYAVVVGSAITRPDDITRWFAEEVQRANRS</sequence>
<comment type="catalytic activity">
    <reaction evidence="1 6">
        <text>an N-acyl-D-glucosamine 6-phosphate = an N-acyl-D-mannosamine 6-phosphate</text>
        <dbReference type="Rhea" id="RHEA:23932"/>
        <dbReference type="ChEBI" id="CHEBI:57599"/>
        <dbReference type="ChEBI" id="CHEBI:57666"/>
        <dbReference type="EC" id="5.1.3.9"/>
    </reaction>
</comment>
<comment type="similarity">
    <text evidence="6">Belongs to the NanE family.</text>
</comment>
<dbReference type="HAMAP" id="MF_01235">
    <property type="entry name" value="ManNAc6P_epimer"/>
    <property type="match status" value="1"/>
</dbReference>
<evidence type="ECO:0000256" key="6">
    <source>
        <dbReference type="HAMAP-Rule" id="MF_01235"/>
    </source>
</evidence>
<keyword evidence="4 6" id="KW-0413">Isomerase</keyword>
<dbReference type="Proteomes" id="UP001276150">
    <property type="component" value="Unassembled WGS sequence"/>
</dbReference>
<dbReference type="InterPro" id="IPR007260">
    <property type="entry name" value="NanE"/>
</dbReference>
<evidence type="ECO:0000256" key="4">
    <source>
        <dbReference type="ARBA" id="ARBA00023235"/>
    </source>
</evidence>